<proteinExistence type="predicted"/>
<keyword evidence="2" id="KW-1185">Reference proteome</keyword>
<name>A0ABQ5G0T6_9ASTR</name>
<sequence>MAAPTIPVSTDSIQGSFVDKIDIGVDEELTALRDRVDIVEAENAYLRATIRTMRVVETITHNHERLTRIEIERQLASVQESHRQVREDFKKLKEFMTSQFGYRS</sequence>
<accession>A0ABQ5G0T6</accession>
<dbReference type="Proteomes" id="UP001151760">
    <property type="component" value="Unassembled WGS sequence"/>
</dbReference>
<organism evidence="1 2">
    <name type="scientific">Tanacetum coccineum</name>
    <dbReference type="NCBI Taxonomy" id="301880"/>
    <lineage>
        <taxon>Eukaryota</taxon>
        <taxon>Viridiplantae</taxon>
        <taxon>Streptophyta</taxon>
        <taxon>Embryophyta</taxon>
        <taxon>Tracheophyta</taxon>
        <taxon>Spermatophyta</taxon>
        <taxon>Magnoliopsida</taxon>
        <taxon>eudicotyledons</taxon>
        <taxon>Gunneridae</taxon>
        <taxon>Pentapetalae</taxon>
        <taxon>asterids</taxon>
        <taxon>campanulids</taxon>
        <taxon>Asterales</taxon>
        <taxon>Asteraceae</taxon>
        <taxon>Asteroideae</taxon>
        <taxon>Anthemideae</taxon>
        <taxon>Anthemidinae</taxon>
        <taxon>Tanacetum</taxon>
    </lineage>
</organism>
<gene>
    <name evidence="1" type="ORF">Tco_1028432</name>
</gene>
<protein>
    <submittedName>
        <fullName evidence="1">Uncharacterized protein</fullName>
    </submittedName>
</protein>
<reference evidence="1" key="1">
    <citation type="journal article" date="2022" name="Int. J. Mol. Sci.">
        <title>Draft Genome of Tanacetum Coccineum: Genomic Comparison of Closely Related Tanacetum-Family Plants.</title>
        <authorList>
            <person name="Yamashiro T."/>
            <person name="Shiraishi A."/>
            <person name="Nakayama K."/>
            <person name="Satake H."/>
        </authorList>
    </citation>
    <scope>NUCLEOTIDE SEQUENCE</scope>
</reference>
<comment type="caution">
    <text evidence="1">The sequence shown here is derived from an EMBL/GenBank/DDBJ whole genome shotgun (WGS) entry which is preliminary data.</text>
</comment>
<dbReference type="EMBL" id="BQNB010017962">
    <property type="protein sequence ID" value="GJT69146.1"/>
    <property type="molecule type" value="Genomic_DNA"/>
</dbReference>
<evidence type="ECO:0000313" key="2">
    <source>
        <dbReference type="Proteomes" id="UP001151760"/>
    </source>
</evidence>
<evidence type="ECO:0000313" key="1">
    <source>
        <dbReference type="EMBL" id="GJT69146.1"/>
    </source>
</evidence>
<reference evidence="1" key="2">
    <citation type="submission" date="2022-01" db="EMBL/GenBank/DDBJ databases">
        <authorList>
            <person name="Yamashiro T."/>
            <person name="Shiraishi A."/>
            <person name="Satake H."/>
            <person name="Nakayama K."/>
        </authorList>
    </citation>
    <scope>NUCLEOTIDE SEQUENCE</scope>
</reference>